<dbReference type="InterPro" id="IPR049713">
    <property type="entry name" value="Pr6Pr-like"/>
</dbReference>
<gene>
    <name evidence="2" type="ORF">M1O15_11350</name>
</gene>
<protein>
    <submittedName>
        <fullName evidence="2">Pr6Pr family membrane protein</fullName>
    </submittedName>
</protein>
<evidence type="ECO:0000313" key="2">
    <source>
        <dbReference type="EMBL" id="MCK8677980.1"/>
    </source>
</evidence>
<dbReference type="RefSeq" id="WP_248633436.1">
    <property type="nucleotide sequence ID" value="NZ_JALPTH010000008.1"/>
</dbReference>
<name>A0ABT0I9K6_9ACTN</name>
<organism evidence="2 3">
    <name type="scientific">Streptomyces lichenis</name>
    <dbReference type="NCBI Taxonomy" id="2306967"/>
    <lineage>
        <taxon>Bacteria</taxon>
        <taxon>Bacillati</taxon>
        <taxon>Actinomycetota</taxon>
        <taxon>Actinomycetes</taxon>
        <taxon>Kitasatosporales</taxon>
        <taxon>Streptomycetaceae</taxon>
        <taxon>Streptomyces</taxon>
    </lineage>
</organism>
<keyword evidence="3" id="KW-1185">Reference proteome</keyword>
<evidence type="ECO:0000256" key="1">
    <source>
        <dbReference type="SAM" id="Phobius"/>
    </source>
</evidence>
<feature type="transmembrane region" description="Helical" evidence="1">
    <location>
        <begin position="74"/>
        <end position="94"/>
    </location>
</feature>
<dbReference type="EMBL" id="JALPTH010000008">
    <property type="protein sequence ID" value="MCK8677980.1"/>
    <property type="molecule type" value="Genomic_DNA"/>
</dbReference>
<keyword evidence="1" id="KW-1133">Transmembrane helix</keyword>
<keyword evidence="1" id="KW-0472">Membrane</keyword>
<feature type="transmembrane region" description="Helical" evidence="1">
    <location>
        <begin position="42"/>
        <end position="62"/>
    </location>
</feature>
<keyword evidence="1" id="KW-0812">Transmembrane</keyword>
<comment type="caution">
    <text evidence="2">The sequence shown here is derived from an EMBL/GenBank/DDBJ whole genome shotgun (WGS) entry which is preliminary data.</text>
</comment>
<feature type="transmembrane region" description="Helical" evidence="1">
    <location>
        <begin position="142"/>
        <end position="161"/>
    </location>
</feature>
<sequence>MPASAVVPPVRRPYAAVFRLLIALAAATGIAIDLSLASPGRVLGYFTVQSNLLVALVLAVSARRAWSGRRPLRPALTTAVLLYALTAGLVRHLLLSPLTTNGAAPGWHTLADQLLHTAVPLALLADWFLLTRPGGLRARHALLWLLYPAAYLAFALLRGAALSPGTPARYPYPFLDVPAHGYGAVLAGALLLGALILALGLALAGLDRLRPAVREPINRISPPGPGGLE</sequence>
<proteinExistence type="predicted"/>
<accession>A0ABT0I9K6</accession>
<reference evidence="2 3" key="1">
    <citation type="submission" date="2022-04" db="EMBL/GenBank/DDBJ databases">
        <title>Streptomyces sp. nov. LCR6-01 isolated from Lichen of Dirinaria sp.</title>
        <authorList>
            <person name="Kanchanasin P."/>
            <person name="Tanasupawat S."/>
            <person name="Phongsopitanun W."/>
        </authorList>
    </citation>
    <scope>NUCLEOTIDE SEQUENCE [LARGE SCALE GENOMIC DNA]</scope>
    <source>
        <strain evidence="2 3">LCR6-01</strain>
    </source>
</reference>
<evidence type="ECO:0000313" key="3">
    <source>
        <dbReference type="Proteomes" id="UP001522868"/>
    </source>
</evidence>
<dbReference type="Proteomes" id="UP001522868">
    <property type="component" value="Unassembled WGS sequence"/>
</dbReference>
<feature type="transmembrane region" description="Helical" evidence="1">
    <location>
        <begin position="16"/>
        <end position="36"/>
    </location>
</feature>
<dbReference type="NCBIfam" id="NF038065">
    <property type="entry name" value="Pr6Pr"/>
    <property type="match status" value="1"/>
</dbReference>
<feature type="transmembrane region" description="Helical" evidence="1">
    <location>
        <begin position="114"/>
        <end position="130"/>
    </location>
</feature>
<feature type="transmembrane region" description="Helical" evidence="1">
    <location>
        <begin position="181"/>
        <end position="204"/>
    </location>
</feature>